<dbReference type="Pfam" id="PF07645">
    <property type="entry name" value="EGF_CA"/>
    <property type="match status" value="1"/>
</dbReference>
<dbReference type="InterPro" id="IPR000742">
    <property type="entry name" value="EGF"/>
</dbReference>
<dbReference type="InterPro" id="IPR001881">
    <property type="entry name" value="EGF-like_Ca-bd_dom"/>
</dbReference>
<evidence type="ECO:0000256" key="6">
    <source>
        <dbReference type="PROSITE-ProRule" id="PRU00076"/>
    </source>
</evidence>
<dbReference type="GO" id="GO:0008201">
    <property type="term" value="F:heparin binding"/>
    <property type="evidence" value="ECO:0007669"/>
    <property type="project" value="TreeGrafter"/>
</dbReference>
<keyword evidence="2" id="KW-0732">Signal</keyword>
<dbReference type="Gene3D" id="2.10.25.10">
    <property type="entry name" value="Laminin"/>
    <property type="match status" value="4"/>
</dbReference>
<dbReference type="InterPro" id="IPR024731">
    <property type="entry name" value="NELL2-like_EGF"/>
</dbReference>
<feature type="domain" description="EGF-like" evidence="7">
    <location>
        <begin position="95"/>
        <end position="135"/>
    </location>
</feature>
<dbReference type="AlphaFoldDB" id="A0A0L0GB23"/>
<dbReference type="PROSITE" id="PS50026">
    <property type="entry name" value="EGF_3"/>
    <property type="match status" value="3"/>
</dbReference>
<dbReference type="SUPFAM" id="SSF57184">
    <property type="entry name" value="Growth factor receptor domain"/>
    <property type="match status" value="1"/>
</dbReference>
<dbReference type="STRING" id="667725.A0A0L0GB23"/>
<dbReference type="GO" id="GO:0005509">
    <property type="term" value="F:calcium ion binding"/>
    <property type="evidence" value="ECO:0007669"/>
    <property type="project" value="InterPro"/>
</dbReference>
<dbReference type="Proteomes" id="UP000054560">
    <property type="component" value="Unassembled WGS sequence"/>
</dbReference>
<evidence type="ECO:0000259" key="7">
    <source>
        <dbReference type="PROSITE" id="PS50026"/>
    </source>
</evidence>
<dbReference type="PROSITE" id="PS01187">
    <property type="entry name" value="EGF_CA"/>
    <property type="match status" value="1"/>
</dbReference>
<evidence type="ECO:0000256" key="3">
    <source>
        <dbReference type="ARBA" id="ARBA00022737"/>
    </source>
</evidence>
<keyword evidence="9" id="KW-1185">Reference proteome</keyword>
<dbReference type="InterPro" id="IPR051586">
    <property type="entry name" value="PKC-binding_NELL"/>
</dbReference>
<proteinExistence type="predicted"/>
<keyword evidence="1 6" id="KW-0245">EGF-like domain</keyword>
<dbReference type="GeneID" id="25902141"/>
<dbReference type="SMART" id="SM00179">
    <property type="entry name" value="EGF_CA"/>
    <property type="match status" value="4"/>
</dbReference>
<feature type="domain" description="EGF-like" evidence="7">
    <location>
        <begin position="177"/>
        <end position="221"/>
    </location>
</feature>
<evidence type="ECO:0000256" key="5">
    <source>
        <dbReference type="ARBA" id="ARBA00023180"/>
    </source>
</evidence>
<dbReference type="PANTHER" id="PTHR24042:SF5">
    <property type="entry name" value="EGF-LIKE CALCIUM-BINDING DOMAIN-CONTAINING PROTEIN"/>
    <property type="match status" value="1"/>
</dbReference>
<dbReference type="Pfam" id="PF12947">
    <property type="entry name" value="EGF_3"/>
    <property type="match status" value="3"/>
</dbReference>
<dbReference type="SUPFAM" id="SSF57196">
    <property type="entry name" value="EGF/Laminin"/>
    <property type="match status" value="1"/>
</dbReference>
<dbReference type="OrthoDB" id="41109at2759"/>
<name>A0A0L0GB23_9EUKA</name>
<dbReference type="InterPro" id="IPR018097">
    <property type="entry name" value="EGF_Ca-bd_CS"/>
</dbReference>
<keyword evidence="4" id="KW-1015">Disulfide bond</keyword>
<dbReference type="CDD" id="cd00054">
    <property type="entry name" value="EGF_CA"/>
    <property type="match status" value="2"/>
</dbReference>
<reference evidence="8 9" key="1">
    <citation type="submission" date="2011-02" db="EMBL/GenBank/DDBJ databases">
        <title>The Genome Sequence of Sphaeroforma arctica JP610.</title>
        <authorList>
            <consortium name="The Broad Institute Genome Sequencing Platform"/>
            <person name="Russ C."/>
            <person name="Cuomo C."/>
            <person name="Young S.K."/>
            <person name="Zeng Q."/>
            <person name="Gargeya S."/>
            <person name="Alvarado L."/>
            <person name="Berlin A."/>
            <person name="Chapman S.B."/>
            <person name="Chen Z."/>
            <person name="Freedman E."/>
            <person name="Gellesch M."/>
            <person name="Goldberg J."/>
            <person name="Griggs A."/>
            <person name="Gujja S."/>
            <person name="Heilman E."/>
            <person name="Heiman D."/>
            <person name="Howarth C."/>
            <person name="Mehta T."/>
            <person name="Neiman D."/>
            <person name="Pearson M."/>
            <person name="Roberts A."/>
            <person name="Saif S."/>
            <person name="Shea T."/>
            <person name="Shenoy N."/>
            <person name="Sisk P."/>
            <person name="Stolte C."/>
            <person name="Sykes S."/>
            <person name="White J."/>
            <person name="Yandava C."/>
            <person name="Burger G."/>
            <person name="Gray M.W."/>
            <person name="Holland P.W.H."/>
            <person name="King N."/>
            <person name="Lang F.B.F."/>
            <person name="Roger A.J."/>
            <person name="Ruiz-Trillo I."/>
            <person name="Haas B."/>
            <person name="Nusbaum C."/>
            <person name="Birren B."/>
        </authorList>
    </citation>
    <scope>NUCLEOTIDE SEQUENCE [LARGE SCALE GENOMIC DNA]</scope>
    <source>
        <strain evidence="8 9">JP610</strain>
    </source>
</reference>
<dbReference type="PANTHER" id="PTHR24042">
    <property type="entry name" value="NEL HOMOLOG"/>
    <property type="match status" value="1"/>
</dbReference>
<dbReference type="FunFam" id="2.10.25.10:FF:000038">
    <property type="entry name" value="Fibrillin 2"/>
    <property type="match status" value="3"/>
</dbReference>
<accession>A0A0L0GB23</accession>
<dbReference type="SMART" id="SM00181">
    <property type="entry name" value="EGF"/>
    <property type="match status" value="4"/>
</dbReference>
<evidence type="ECO:0000256" key="4">
    <source>
        <dbReference type="ARBA" id="ARBA00023157"/>
    </source>
</evidence>
<keyword evidence="5" id="KW-0325">Glycoprotein</keyword>
<feature type="domain" description="EGF-like" evidence="7">
    <location>
        <begin position="136"/>
        <end position="171"/>
    </location>
</feature>
<evidence type="ECO:0000256" key="1">
    <source>
        <dbReference type="ARBA" id="ARBA00022536"/>
    </source>
</evidence>
<gene>
    <name evidence="8" type="ORF">SARC_01637</name>
</gene>
<evidence type="ECO:0000256" key="2">
    <source>
        <dbReference type="ARBA" id="ARBA00022729"/>
    </source>
</evidence>
<organism evidence="8 9">
    <name type="scientific">Sphaeroforma arctica JP610</name>
    <dbReference type="NCBI Taxonomy" id="667725"/>
    <lineage>
        <taxon>Eukaryota</taxon>
        <taxon>Ichthyosporea</taxon>
        <taxon>Ichthyophonida</taxon>
        <taxon>Sphaeroforma</taxon>
    </lineage>
</organism>
<dbReference type="InterPro" id="IPR009030">
    <property type="entry name" value="Growth_fac_rcpt_cys_sf"/>
</dbReference>
<keyword evidence="3" id="KW-0677">Repeat</keyword>
<evidence type="ECO:0000313" key="9">
    <source>
        <dbReference type="Proteomes" id="UP000054560"/>
    </source>
</evidence>
<sequence length="424" mass="45744">MNIVNMYNHLTFMYIAEQTRMNVHSARTTCGNIDGSYTCTYNSGYAGSGTTCEDVNECLAGADNYDMNAICTNTVGSFECTCDEFHIGDGVTCIDKDECALDTHNCHSNATCTNTDGGFTCACNSGYTGIGHTCTDINKCLVNTHNCDENAQCTNTDGSFECACDEFWTGDGLIYTDIDECDSAAIIECENEGDTVVCVNHVGADYTCECNPTGYRDPDNSDGFNCVAYAGDPAKCADYHLAANCPDGTLRNSGNQGNCDPERGCAESCCTADQGYVLADDDEAVSLISDIEFRSGLPWYFHCLGAYRLIECAVRNCQADTTAFNLSNGQLESALDTSAPNAFSAGDELDNCPTTADTDGLGTVGEWMIRTSLGSSTNRAFILIVLPDNNPTNELAAYIYDIRQRQGSGEFNPFTSQWYISSYD</sequence>
<comment type="caution">
    <text evidence="6">Lacks conserved residue(s) required for the propagation of feature annotation.</text>
</comment>
<dbReference type="InterPro" id="IPR000152">
    <property type="entry name" value="EGF-type_Asp/Asn_hydroxyl_site"/>
</dbReference>
<dbReference type="EMBL" id="KQ241663">
    <property type="protein sequence ID" value="KNC86200.1"/>
    <property type="molecule type" value="Genomic_DNA"/>
</dbReference>
<dbReference type="RefSeq" id="XP_014160102.1">
    <property type="nucleotide sequence ID" value="XM_014304627.1"/>
</dbReference>
<dbReference type="PROSITE" id="PS00010">
    <property type="entry name" value="ASX_HYDROXYL"/>
    <property type="match status" value="2"/>
</dbReference>
<dbReference type="eggNOG" id="KOG1217">
    <property type="taxonomic scope" value="Eukaryota"/>
</dbReference>
<evidence type="ECO:0000313" key="8">
    <source>
        <dbReference type="EMBL" id="KNC86200.1"/>
    </source>
</evidence>
<protein>
    <recommendedName>
        <fullName evidence="7">EGF-like domain-containing protein</fullName>
    </recommendedName>
</protein>
<dbReference type="InterPro" id="IPR049883">
    <property type="entry name" value="NOTCH1_EGF-like"/>
</dbReference>
<dbReference type="PROSITE" id="PS01186">
    <property type="entry name" value="EGF_2"/>
    <property type="match status" value="1"/>
</dbReference>
<dbReference type="GO" id="GO:0005615">
    <property type="term" value="C:extracellular space"/>
    <property type="evidence" value="ECO:0007669"/>
    <property type="project" value="TreeGrafter"/>
</dbReference>